<dbReference type="OrthoDB" id="10070368at2759"/>
<dbReference type="InParanoid" id="A0A7M6UUW6"/>
<keyword evidence="4" id="KW-1185">Reference proteome</keyword>
<feature type="compositionally biased region" description="Basic residues" evidence="2">
    <location>
        <begin position="1"/>
        <end position="18"/>
    </location>
</feature>
<feature type="coiled-coil region" evidence="1">
    <location>
        <begin position="347"/>
        <end position="459"/>
    </location>
</feature>
<dbReference type="AlphaFoldDB" id="A0A7M6UUW6"/>
<keyword evidence="1" id="KW-0175">Coiled coil</keyword>
<feature type="compositionally biased region" description="Basic and acidic residues" evidence="2">
    <location>
        <begin position="19"/>
        <end position="38"/>
    </location>
</feature>
<dbReference type="EnsemblMetazoa" id="NM_001129747">
    <property type="protein sequence ID" value="NP_001123219"/>
    <property type="gene ID" value="LOC100118344"/>
</dbReference>
<dbReference type="GeneID" id="100118344"/>
<dbReference type="InterPro" id="IPR038929">
    <property type="entry name" value="CCDC13"/>
</dbReference>
<dbReference type="FunCoup" id="A0A7M6UUW6">
    <property type="interactions" value="6"/>
</dbReference>
<dbReference type="KEGG" id="nvi:100118344"/>
<reference evidence="3" key="1">
    <citation type="submission" date="2021-01" db="UniProtKB">
        <authorList>
            <consortium name="EnsemblMetazoa"/>
        </authorList>
    </citation>
    <scope>IDENTIFICATION</scope>
</reference>
<protein>
    <recommendedName>
        <fullName evidence="5">Coiled-coil domain-containing protein 13</fullName>
    </recommendedName>
</protein>
<dbReference type="SMR" id="A0A7M6UUW6"/>
<evidence type="ECO:0000256" key="1">
    <source>
        <dbReference type="SAM" id="Coils"/>
    </source>
</evidence>
<dbReference type="Proteomes" id="UP000002358">
    <property type="component" value="Chromosome 5"/>
</dbReference>
<dbReference type="GO" id="GO:0031122">
    <property type="term" value="P:cytoplasmic microtubule organization"/>
    <property type="evidence" value="ECO:0007669"/>
    <property type="project" value="TreeGrafter"/>
</dbReference>
<evidence type="ECO:0000313" key="4">
    <source>
        <dbReference type="Proteomes" id="UP000002358"/>
    </source>
</evidence>
<evidence type="ECO:0000313" key="3">
    <source>
        <dbReference type="EnsemblMetazoa" id="NP_001123219"/>
    </source>
</evidence>
<proteinExistence type="predicted"/>
<evidence type="ECO:0000256" key="2">
    <source>
        <dbReference type="SAM" id="MobiDB-lite"/>
    </source>
</evidence>
<dbReference type="PANTHER" id="PTHR31935:SF1">
    <property type="entry name" value="COILED-COIL DOMAIN-CONTAINING PROTEIN 13"/>
    <property type="match status" value="1"/>
</dbReference>
<dbReference type="GO" id="GO:1905515">
    <property type="term" value="P:non-motile cilium assembly"/>
    <property type="evidence" value="ECO:0007669"/>
    <property type="project" value="TreeGrafter"/>
</dbReference>
<accession>A0A7M6UUW6</accession>
<sequence>MEIVKKSKKFKKRRHRNSDKKDESVNETKCEDNAEVNEKSEVKINVHPSAAARRNEVVQTDISTIFESKELLTEKDEQIKTLTERLQQITNKLYESKNAYTFLKQDFNKAQKLLCSEVGENVTVATLSSQPGGWRGRAEQIHQLQQKVSELQLKLSENDATRKKSLERRSSSSIRIFDKERKQQIENLTKELKETETMVESTKKKLEAARARTAVLENDLNTSKRTIALLNEKTTHDNQLIELLHEQLKTAETKFQNREVDIKKQNEKIEREIVLLKGELEASHIYIQNFKRQIDEKEKELQTLRSRYESHKDQSGLQPLRVGGFRESPLYSPRSYTRDANEYIAIAVAAEAERERLMELVAVLNRRLDKERNDFEQLSDSFRKERSRAAKLETKLQKMELERAGLSKVNTGYYRQRARKPIPTTNYTAEDIEELRLTYELLQEECLTLKTRLETMQKDKASDLAAFKNMLEQTRKIFKDAYRGKMSTAGLHSTMTI</sequence>
<evidence type="ECO:0008006" key="5">
    <source>
        <dbReference type="Google" id="ProtNLM"/>
    </source>
</evidence>
<dbReference type="GO" id="GO:0034451">
    <property type="term" value="C:centriolar satellite"/>
    <property type="evidence" value="ECO:0007669"/>
    <property type="project" value="TreeGrafter"/>
</dbReference>
<dbReference type="RefSeq" id="NP_001123219.2">
    <property type="nucleotide sequence ID" value="NM_001129747.2"/>
</dbReference>
<organism evidence="3 4">
    <name type="scientific">Nasonia vitripennis</name>
    <name type="common">Parasitic wasp</name>
    <dbReference type="NCBI Taxonomy" id="7425"/>
    <lineage>
        <taxon>Eukaryota</taxon>
        <taxon>Metazoa</taxon>
        <taxon>Ecdysozoa</taxon>
        <taxon>Arthropoda</taxon>
        <taxon>Hexapoda</taxon>
        <taxon>Insecta</taxon>
        <taxon>Pterygota</taxon>
        <taxon>Neoptera</taxon>
        <taxon>Endopterygota</taxon>
        <taxon>Hymenoptera</taxon>
        <taxon>Apocrita</taxon>
        <taxon>Proctotrupomorpha</taxon>
        <taxon>Chalcidoidea</taxon>
        <taxon>Pteromalidae</taxon>
        <taxon>Pteromalinae</taxon>
        <taxon>Nasonia</taxon>
    </lineage>
</organism>
<feature type="coiled-coil region" evidence="1">
    <location>
        <begin position="141"/>
        <end position="219"/>
    </location>
</feature>
<feature type="coiled-coil region" evidence="1">
    <location>
        <begin position="248"/>
        <end position="314"/>
    </location>
</feature>
<name>A0A7M6UUW6_NASVI</name>
<feature type="coiled-coil region" evidence="1">
    <location>
        <begin position="72"/>
        <end position="99"/>
    </location>
</feature>
<dbReference type="PANTHER" id="PTHR31935">
    <property type="entry name" value="COILED-COIL DOMAIN-CONTAINING PROTEIN 13"/>
    <property type="match status" value="1"/>
</dbReference>
<feature type="region of interest" description="Disordered" evidence="2">
    <location>
        <begin position="1"/>
        <end position="38"/>
    </location>
</feature>